<reference evidence="2" key="1">
    <citation type="submission" date="2020-03" db="EMBL/GenBank/DDBJ databases">
        <title>Castanea mollissima Vanexum genome sequencing.</title>
        <authorList>
            <person name="Staton M."/>
        </authorList>
    </citation>
    <scope>NUCLEOTIDE SEQUENCE</scope>
    <source>
        <tissue evidence="2">Leaf</tissue>
    </source>
</reference>
<dbReference type="AlphaFoldDB" id="A0A8J4QUD5"/>
<feature type="region of interest" description="Disordered" evidence="1">
    <location>
        <begin position="46"/>
        <end position="73"/>
    </location>
</feature>
<comment type="caution">
    <text evidence="2">The sequence shown here is derived from an EMBL/GenBank/DDBJ whole genome shotgun (WGS) entry which is preliminary data.</text>
</comment>
<proteinExistence type="predicted"/>
<name>A0A8J4QUD5_9ROSI</name>
<keyword evidence="3" id="KW-1185">Reference proteome</keyword>
<sequence length="73" mass="8733">MSRLTSLQILNIINYPHLEKRCQKDIAPQSAILDIENIFLEEEEEEDFEGKEVREEEKHWKANKRAQQSFCNQ</sequence>
<evidence type="ECO:0000313" key="2">
    <source>
        <dbReference type="EMBL" id="KAF3959130.1"/>
    </source>
</evidence>
<protein>
    <submittedName>
        <fullName evidence="2">Uncharacterized protein</fullName>
    </submittedName>
</protein>
<dbReference type="Proteomes" id="UP000737018">
    <property type="component" value="Unassembled WGS sequence"/>
</dbReference>
<evidence type="ECO:0000313" key="3">
    <source>
        <dbReference type="Proteomes" id="UP000737018"/>
    </source>
</evidence>
<evidence type="ECO:0000256" key="1">
    <source>
        <dbReference type="SAM" id="MobiDB-lite"/>
    </source>
</evidence>
<dbReference type="EMBL" id="JRKL02002398">
    <property type="protein sequence ID" value="KAF3959130.1"/>
    <property type="molecule type" value="Genomic_DNA"/>
</dbReference>
<dbReference type="OrthoDB" id="10478614at2759"/>
<accession>A0A8J4QUD5</accession>
<gene>
    <name evidence="2" type="ORF">CMV_016027</name>
</gene>
<feature type="compositionally biased region" description="Basic and acidic residues" evidence="1">
    <location>
        <begin position="50"/>
        <end position="60"/>
    </location>
</feature>
<organism evidence="2 3">
    <name type="scientific">Castanea mollissima</name>
    <name type="common">Chinese chestnut</name>
    <dbReference type="NCBI Taxonomy" id="60419"/>
    <lineage>
        <taxon>Eukaryota</taxon>
        <taxon>Viridiplantae</taxon>
        <taxon>Streptophyta</taxon>
        <taxon>Embryophyta</taxon>
        <taxon>Tracheophyta</taxon>
        <taxon>Spermatophyta</taxon>
        <taxon>Magnoliopsida</taxon>
        <taxon>eudicotyledons</taxon>
        <taxon>Gunneridae</taxon>
        <taxon>Pentapetalae</taxon>
        <taxon>rosids</taxon>
        <taxon>fabids</taxon>
        <taxon>Fagales</taxon>
        <taxon>Fagaceae</taxon>
        <taxon>Castanea</taxon>
    </lineage>
</organism>